<evidence type="ECO:0000313" key="2">
    <source>
        <dbReference type="Ensembl" id="ENSPMEP00000007150.1"/>
    </source>
</evidence>
<dbReference type="Gene3D" id="1.10.533.10">
    <property type="entry name" value="Death Domain, Fas"/>
    <property type="match status" value="1"/>
</dbReference>
<dbReference type="PANTHER" id="PTHR47901:SF3">
    <property type="entry name" value="CASPASE-1"/>
    <property type="match status" value="1"/>
</dbReference>
<organism evidence="2 3">
    <name type="scientific">Poecilia mexicana</name>
    <dbReference type="NCBI Taxonomy" id="48701"/>
    <lineage>
        <taxon>Eukaryota</taxon>
        <taxon>Metazoa</taxon>
        <taxon>Chordata</taxon>
        <taxon>Craniata</taxon>
        <taxon>Vertebrata</taxon>
        <taxon>Euteleostomi</taxon>
        <taxon>Actinopterygii</taxon>
        <taxon>Neopterygii</taxon>
        <taxon>Teleostei</taxon>
        <taxon>Neoteleostei</taxon>
        <taxon>Acanthomorphata</taxon>
        <taxon>Ovalentaria</taxon>
        <taxon>Atherinomorphae</taxon>
        <taxon>Cyprinodontiformes</taxon>
        <taxon>Poeciliidae</taxon>
        <taxon>Poeciliinae</taxon>
        <taxon>Poecilia</taxon>
    </lineage>
</organism>
<dbReference type="PROSITE" id="PS50209">
    <property type="entry name" value="CARD"/>
    <property type="match status" value="1"/>
</dbReference>
<dbReference type="InterPro" id="IPR001315">
    <property type="entry name" value="CARD"/>
</dbReference>
<dbReference type="GO" id="GO:0072557">
    <property type="term" value="C:IPAF inflammasome complex"/>
    <property type="evidence" value="ECO:0007669"/>
    <property type="project" value="TreeGrafter"/>
</dbReference>
<reference evidence="2" key="1">
    <citation type="submission" date="2025-08" db="UniProtKB">
        <authorList>
            <consortium name="Ensembl"/>
        </authorList>
    </citation>
    <scope>IDENTIFICATION</scope>
</reference>
<dbReference type="GO" id="GO:0006508">
    <property type="term" value="P:proteolysis"/>
    <property type="evidence" value="ECO:0007669"/>
    <property type="project" value="InterPro"/>
</dbReference>
<dbReference type="GO" id="GO:0042981">
    <property type="term" value="P:regulation of apoptotic process"/>
    <property type="evidence" value="ECO:0007669"/>
    <property type="project" value="InterPro"/>
</dbReference>
<dbReference type="GO" id="GO:0004197">
    <property type="term" value="F:cysteine-type endopeptidase activity"/>
    <property type="evidence" value="ECO:0007669"/>
    <property type="project" value="InterPro"/>
</dbReference>
<accession>A0A3B3WWJ2</accession>
<sequence>MERAAEENGADKELKGVRDEFAQRVSDAVMNQLLDLCLKHDVFDDEEKDSILEENRTRAKKARALIDAVIRKGPETCEKVIGYLESKDQMIFKQLGLSSAQASQSGAYFTGR</sequence>
<dbReference type="AlphaFoldDB" id="A0A3B3WWJ2"/>
<dbReference type="GO" id="GO:0050727">
    <property type="term" value="P:regulation of inflammatory response"/>
    <property type="evidence" value="ECO:0007669"/>
    <property type="project" value="TreeGrafter"/>
</dbReference>
<dbReference type="InterPro" id="IPR011029">
    <property type="entry name" value="DEATH-like_dom_sf"/>
</dbReference>
<protein>
    <recommendedName>
        <fullName evidence="1">CARD domain-containing protein</fullName>
    </recommendedName>
</protein>
<name>A0A3B3WWJ2_9TELE</name>
<dbReference type="Proteomes" id="UP000261480">
    <property type="component" value="Unplaced"/>
</dbReference>
<dbReference type="InterPro" id="IPR002398">
    <property type="entry name" value="Pept_C14"/>
</dbReference>
<feature type="domain" description="CARD" evidence="1">
    <location>
        <begin position="6"/>
        <end position="99"/>
    </location>
</feature>
<dbReference type="PANTHER" id="PTHR47901">
    <property type="entry name" value="CASPASE RECRUITMENT DOMAIN-CONTAINING PROTEIN 18"/>
    <property type="match status" value="1"/>
</dbReference>
<dbReference type="GO" id="GO:0072559">
    <property type="term" value="C:NLRP3 inflammasome complex"/>
    <property type="evidence" value="ECO:0007669"/>
    <property type="project" value="TreeGrafter"/>
</dbReference>
<proteinExistence type="predicted"/>
<evidence type="ECO:0000259" key="1">
    <source>
        <dbReference type="PROSITE" id="PS50209"/>
    </source>
</evidence>
<dbReference type="Pfam" id="PF00619">
    <property type="entry name" value="CARD"/>
    <property type="match status" value="1"/>
</dbReference>
<dbReference type="GO" id="GO:0097169">
    <property type="term" value="C:AIM2 inflammasome complex"/>
    <property type="evidence" value="ECO:0007669"/>
    <property type="project" value="TreeGrafter"/>
</dbReference>
<dbReference type="Ensembl" id="ENSPMET00000004614.1">
    <property type="protein sequence ID" value="ENSPMEP00000007150.1"/>
    <property type="gene ID" value="ENSPMEG00000008764.1"/>
</dbReference>
<evidence type="ECO:0000313" key="3">
    <source>
        <dbReference type="Proteomes" id="UP000261480"/>
    </source>
</evidence>
<keyword evidence="3" id="KW-1185">Reference proteome</keyword>
<reference evidence="2" key="2">
    <citation type="submission" date="2025-09" db="UniProtKB">
        <authorList>
            <consortium name="Ensembl"/>
        </authorList>
    </citation>
    <scope>IDENTIFICATION</scope>
</reference>
<dbReference type="SUPFAM" id="SSF47986">
    <property type="entry name" value="DEATH domain"/>
    <property type="match status" value="1"/>
</dbReference>